<accession>A0ABY7QUY9</accession>
<comment type="catalytic activity">
    <reaction evidence="5">
        <text>L-glutamyl-tRNA(Gln) + L-glutamine + ATP + H2O = L-glutaminyl-tRNA(Gln) + L-glutamate + ADP + phosphate + H(+)</text>
        <dbReference type="Rhea" id="RHEA:17521"/>
        <dbReference type="Rhea" id="RHEA-COMP:9681"/>
        <dbReference type="Rhea" id="RHEA-COMP:9684"/>
        <dbReference type="ChEBI" id="CHEBI:15377"/>
        <dbReference type="ChEBI" id="CHEBI:15378"/>
        <dbReference type="ChEBI" id="CHEBI:29985"/>
        <dbReference type="ChEBI" id="CHEBI:30616"/>
        <dbReference type="ChEBI" id="CHEBI:43474"/>
        <dbReference type="ChEBI" id="CHEBI:58359"/>
        <dbReference type="ChEBI" id="CHEBI:78520"/>
        <dbReference type="ChEBI" id="CHEBI:78521"/>
        <dbReference type="ChEBI" id="CHEBI:456216"/>
    </reaction>
</comment>
<sequence>MTLDEIKHIADIAMIDFTDEELQAFEKNFNETFELIESIDVLDLDNVDLTFQVNATINHLRPDVAHESFSAQEATANASEEKYGYFKTIKFVD</sequence>
<evidence type="ECO:0000256" key="3">
    <source>
        <dbReference type="ARBA" id="ARBA00024799"/>
    </source>
</evidence>
<dbReference type="EMBL" id="CP115667">
    <property type="protein sequence ID" value="WBW50614.1"/>
    <property type="molecule type" value="Genomic_DNA"/>
</dbReference>
<evidence type="ECO:0000313" key="7">
    <source>
        <dbReference type="Proteomes" id="UP001210339"/>
    </source>
</evidence>
<evidence type="ECO:0000256" key="4">
    <source>
        <dbReference type="ARBA" id="ARBA00047380"/>
    </source>
</evidence>
<protein>
    <submittedName>
        <fullName evidence="6">Asp-tRNA(Asn)/Glu-tRNA(Gln) amidotransferase subunit GatC</fullName>
    </submittedName>
</protein>
<dbReference type="Pfam" id="PF02686">
    <property type="entry name" value="GatC"/>
    <property type="match status" value="1"/>
</dbReference>
<comment type="subunit">
    <text evidence="2">Heterotrimer of A, B and C subunits.</text>
</comment>
<dbReference type="NCBIfam" id="TIGR00135">
    <property type="entry name" value="gatC"/>
    <property type="match status" value="1"/>
</dbReference>
<keyword evidence="7" id="KW-1185">Reference proteome</keyword>
<organism evidence="6 7">
    <name type="scientific">Peptoniphilus equinus</name>
    <dbReference type="NCBI Taxonomy" id="3016343"/>
    <lineage>
        <taxon>Bacteria</taxon>
        <taxon>Bacillati</taxon>
        <taxon>Bacillota</taxon>
        <taxon>Tissierellia</taxon>
        <taxon>Tissierellales</taxon>
        <taxon>Peptoniphilaceae</taxon>
        <taxon>Peptoniphilus</taxon>
    </lineage>
</organism>
<gene>
    <name evidence="6" type="primary">gatC</name>
    <name evidence="6" type="ORF">O6R05_03445</name>
</gene>
<dbReference type="Gene3D" id="1.10.20.60">
    <property type="entry name" value="Glu-tRNAGln amidotransferase C subunit, N-terminal domain"/>
    <property type="match status" value="1"/>
</dbReference>
<evidence type="ECO:0000256" key="1">
    <source>
        <dbReference type="ARBA" id="ARBA00010757"/>
    </source>
</evidence>
<dbReference type="SUPFAM" id="SSF141000">
    <property type="entry name" value="Glu-tRNAGln amidotransferase C subunit"/>
    <property type="match status" value="1"/>
</dbReference>
<proteinExistence type="inferred from homology"/>
<dbReference type="RefSeq" id="WP_271192139.1">
    <property type="nucleotide sequence ID" value="NZ_CP115667.1"/>
</dbReference>
<evidence type="ECO:0000256" key="5">
    <source>
        <dbReference type="ARBA" id="ARBA00047913"/>
    </source>
</evidence>
<comment type="similarity">
    <text evidence="1">Belongs to the GatC family.</text>
</comment>
<dbReference type="InterPro" id="IPR003837">
    <property type="entry name" value="GatC"/>
</dbReference>
<dbReference type="InterPro" id="IPR036113">
    <property type="entry name" value="Asp/Glu-ADT_sf_sub_c"/>
</dbReference>
<comment type="catalytic activity">
    <reaction evidence="4">
        <text>L-aspartyl-tRNA(Asn) + L-glutamine + ATP + H2O = L-asparaginyl-tRNA(Asn) + L-glutamate + ADP + phosphate + 2 H(+)</text>
        <dbReference type="Rhea" id="RHEA:14513"/>
        <dbReference type="Rhea" id="RHEA-COMP:9674"/>
        <dbReference type="Rhea" id="RHEA-COMP:9677"/>
        <dbReference type="ChEBI" id="CHEBI:15377"/>
        <dbReference type="ChEBI" id="CHEBI:15378"/>
        <dbReference type="ChEBI" id="CHEBI:29985"/>
        <dbReference type="ChEBI" id="CHEBI:30616"/>
        <dbReference type="ChEBI" id="CHEBI:43474"/>
        <dbReference type="ChEBI" id="CHEBI:58359"/>
        <dbReference type="ChEBI" id="CHEBI:78515"/>
        <dbReference type="ChEBI" id="CHEBI:78516"/>
        <dbReference type="ChEBI" id="CHEBI:456216"/>
    </reaction>
</comment>
<evidence type="ECO:0000313" key="6">
    <source>
        <dbReference type="EMBL" id="WBW50614.1"/>
    </source>
</evidence>
<reference evidence="6 7" key="1">
    <citation type="submission" date="2023-01" db="EMBL/GenBank/DDBJ databases">
        <authorList>
            <person name="Lee S.H."/>
            <person name="Jung H.S."/>
            <person name="Yun J.U."/>
        </authorList>
    </citation>
    <scope>NUCLEOTIDE SEQUENCE [LARGE SCALE GENOMIC DNA]</scope>
    <source>
        <strain evidence="6 7">CBA3646</strain>
    </source>
</reference>
<comment type="function">
    <text evidence="3">Allows the formation of correctly charged Asn-tRNA(Asn) or Gln-tRNA(Gln) through the transamidation of misacylated Asp-tRNA(Asn) or Glu-tRNA(Gln) in organisms which lack either or both of asparaginyl-tRNA or glutaminyl-tRNA synthetases. The reaction takes place in the presence of glutamine and ATP through an activated phospho-Asp-tRNA(Asn) or phospho-Glu-tRNA(Gln).</text>
</comment>
<dbReference type="Proteomes" id="UP001210339">
    <property type="component" value="Chromosome"/>
</dbReference>
<evidence type="ECO:0000256" key="2">
    <source>
        <dbReference type="ARBA" id="ARBA00011123"/>
    </source>
</evidence>
<name>A0ABY7QUY9_9FIRM</name>